<evidence type="ECO:0000313" key="4">
    <source>
        <dbReference type="Proteomes" id="UP000003704"/>
    </source>
</evidence>
<evidence type="ECO:0000259" key="2">
    <source>
        <dbReference type="Pfam" id="PF21623"/>
    </source>
</evidence>
<dbReference type="InterPro" id="IPR029016">
    <property type="entry name" value="GAF-like_dom_sf"/>
</dbReference>
<evidence type="ECO:0000313" key="3">
    <source>
        <dbReference type="EMBL" id="EIT70368.1"/>
    </source>
</evidence>
<dbReference type="EMBL" id="AKGD01000001">
    <property type="protein sequence ID" value="EIT70368.1"/>
    <property type="molecule type" value="Genomic_DNA"/>
</dbReference>
<dbReference type="Proteomes" id="UP000003704">
    <property type="component" value="Unassembled WGS sequence"/>
</dbReference>
<dbReference type="RefSeq" id="WP_007183464.1">
    <property type="nucleotide sequence ID" value="NZ_CALRWF010000075.1"/>
</dbReference>
<dbReference type="InterPro" id="IPR048760">
    <property type="entry name" value="VP0354-like_sensor_dom"/>
</dbReference>
<proteinExistence type="predicted"/>
<dbReference type="Pfam" id="PF13185">
    <property type="entry name" value="GAF_2"/>
    <property type="match status" value="1"/>
</dbReference>
<sequence>MAALLTVVWSLAGWRQHTQAAAERTVTDDAVAAEAVQYLAATLANAIADLRFLATSNEVRELLADPHEPQLATTATEFISILRQKPLYRRLRIFDSQGMELLRIERHGRSLDRSPQSGLESKARRDFFEEAQKLEPGSVYVSRFDLDVQGGQIVQPPTPMLRLSTPVRLEGRSAMVITLNLDGDQLIEAMHRILDKRGRQGTLIDDQGYWLYHPNPAMRWGGQIGTEEKLARRDPELWQRMQASAGNAGVRQNTYFHPLLPLRGVADLRGALVDLGWWITLDHHDEVSAWYHILLTPPFWASQLLLLIAAFFVLRLQREAAERRSQAENESAAFARAERELREVRGQVYELSLRMQSAKDLESFTELTLSELAPVLGAALGAFYCIEDGWLQPIGSYGLAKELMLRQFRLGDSLLGEALRQHRGIELAELPPNYLMVRTGTGRSAPPHLLILPLWVKDENLGAIEFALNTPPSEQQRLMLRQALPLISLHLANYQHRRKVGST</sequence>
<reference evidence="3 4" key="1">
    <citation type="journal article" date="2012" name="J. Bacteriol.">
        <title>Genome Sequence of n-Alkane-Degrading Hydrocarboniphaga effusa Strain AP103T (ATCC BAA-332T).</title>
        <authorList>
            <person name="Chang H.K."/>
            <person name="Zylstra G.J."/>
            <person name="Chae J.C."/>
        </authorList>
    </citation>
    <scope>NUCLEOTIDE SEQUENCE [LARGE SCALE GENOMIC DNA]</scope>
    <source>
        <strain evidence="3 4">AP103</strain>
    </source>
</reference>
<dbReference type="STRING" id="1172194.WQQ_05050"/>
<dbReference type="AlphaFoldDB" id="I8T9A4"/>
<dbReference type="SUPFAM" id="SSF55781">
    <property type="entry name" value="GAF domain-like"/>
    <property type="match status" value="1"/>
</dbReference>
<feature type="domain" description="GAF" evidence="1">
    <location>
        <begin position="358"/>
        <end position="488"/>
    </location>
</feature>
<gene>
    <name evidence="3" type="ORF">WQQ_05050</name>
</gene>
<dbReference type="Pfam" id="PF21623">
    <property type="entry name" value="HK_sensor_dom_bact"/>
    <property type="match status" value="1"/>
</dbReference>
<dbReference type="SUPFAM" id="SSF103190">
    <property type="entry name" value="Sensory domain-like"/>
    <property type="match status" value="2"/>
</dbReference>
<evidence type="ECO:0000259" key="1">
    <source>
        <dbReference type="Pfam" id="PF13185"/>
    </source>
</evidence>
<dbReference type="InterPro" id="IPR003018">
    <property type="entry name" value="GAF"/>
</dbReference>
<name>I8T9A4_9GAMM</name>
<dbReference type="InterPro" id="IPR029151">
    <property type="entry name" value="Sensor-like_sf"/>
</dbReference>
<keyword evidence="4" id="KW-1185">Reference proteome</keyword>
<dbReference type="Gene3D" id="3.30.450.40">
    <property type="match status" value="1"/>
</dbReference>
<comment type="caution">
    <text evidence="3">The sequence shown here is derived from an EMBL/GenBank/DDBJ whole genome shotgun (WGS) entry which is preliminary data.</text>
</comment>
<feature type="domain" description="Histidine kinase VP0354-like sensor" evidence="2">
    <location>
        <begin position="50"/>
        <end position="244"/>
    </location>
</feature>
<organism evidence="3 4">
    <name type="scientific">Hydrocarboniphaga effusa AP103</name>
    <dbReference type="NCBI Taxonomy" id="1172194"/>
    <lineage>
        <taxon>Bacteria</taxon>
        <taxon>Pseudomonadati</taxon>
        <taxon>Pseudomonadota</taxon>
        <taxon>Gammaproteobacteria</taxon>
        <taxon>Nevskiales</taxon>
        <taxon>Nevskiaceae</taxon>
        <taxon>Hydrocarboniphaga</taxon>
    </lineage>
</organism>
<protein>
    <submittedName>
        <fullName evidence="3">Uncharacterized protein</fullName>
    </submittedName>
</protein>
<accession>I8T9A4</accession>
<dbReference type="Gene3D" id="3.30.450.20">
    <property type="entry name" value="PAS domain"/>
    <property type="match status" value="2"/>
</dbReference>